<comment type="caution">
    <text evidence="2">The sequence shown here is derived from an EMBL/GenBank/DDBJ whole genome shotgun (WGS) entry which is preliminary data.</text>
</comment>
<feature type="compositionally biased region" description="Basic and acidic residues" evidence="1">
    <location>
        <begin position="34"/>
        <end position="45"/>
    </location>
</feature>
<reference evidence="2 3" key="1">
    <citation type="submission" date="2024-07" db="EMBL/GenBank/DDBJ databases">
        <title>Draft sequence of the Neodothiora populina.</title>
        <authorList>
            <person name="Drown D.D."/>
            <person name="Schuette U.S."/>
            <person name="Buechlein A.B."/>
            <person name="Rusch D.R."/>
            <person name="Winton L.W."/>
            <person name="Adams G.A."/>
        </authorList>
    </citation>
    <scope>NUCLEOTIDE SEQUENCE [LARGE SCALE GENOMIC DNA]</scope>
    <source>
        <strain evidence="2 3">CPC 39397</strain>
    </source>
</reference>
<dbReference type="RefSeq" id="XP_069196616.1">
    <property type="nucleotide sequence ID" value="XM_069344199.1"/>
</dbReference>
<feature type="compositionally biased region" description="Polar residues" evidence="1">
    <location>
        <begin position="23"/>
        <end position="33"/>
    </location>
</feature>
<organism evidence="2 3">
    <name type="scientific">Neodothiora populina</name>
    <dbReference type="NCBI Taxonomy" id="2781224"/>
    <lineage>
        <taxon>Eukaryota</taxon>
        <taxon>Fungi</taxon>
        <taxon>Dikarya</taxon>
        <taxon>Ascomycota</taxon>
        <taxon>Pezizomycotina</taxon>
        <taxon>Dothideomycetes</taxon>
        <taxon>Dothideomycetidae</taxon>
        <taxon>Dothideales</taxon>
        <taxon>Dothioraceae</taxon>
        <taxon>Neodothiora</taxon>
    </lineage>
</organism>
<dbReference type="Proteomes" id="UP001562354">
    <property type="component" value="Unassembled WGS sequence"/>
</dbReference>
<proteinExistence type="predicted"/>
<evidence type="ECO:0000313" key="3">
    <source>
        <dbReference type="Proteomes" id="UP001562354"/>
    </source>
</evidence>
<accession>A0ABR3P3Q8</accession>
<dbReference type="EMBL" id="JBFMKM010000016">
    <property type="protein sequence ID" value="KAL1296934.1"/>
    <property type="molecule type" value="Genomic_DNA"/>
</dbReference>
<evidence type="ECO:0000256" key="1">
    <source>
        <dbReference type="SAM" id="MobiDB-lite"/>
    </source>
</evidence>
<dbReference type="GeneID" id="95978240"/>
<sequence length="329" mass="38362">MRRLRCYFVTICKRLRSPDATEKPSNTECSPHPTNRDSFHLPRLPDSRSTVDCPEHKLRRGAYLLQDMWYIYRNYTFMLDVRDVQWIDAKTMSFHAQCLEPVVSWRPLLTDPGQLDRRDPIRKSLLSFLTCKTVIAHLHAVAVWMLEDIAILQEASAGLQCPPLSVERTNAEGQPKCNAMFEHCLWRVTLKDKQHLSYALDLSGAQYGWYDPLISWEELLRDRCDTSHLVLNASGLENYEMHIDWARTRRRADYTWTYDIANGFEALMTTQFRVWDSGATEMLELPEMEFQQKRRAFLDMVRQFIEAAVMSANTMYVREQGLEVPQAGG</sequence>
<keyword evidence="3" id="KW-1185">Reference proteome</keyword>
<gene>
    <name evidence="2" type="ORF">AAFC00_004540</name>
</gene>
<feature type="region of interest" description="Disordered" evidence="1">
    <location>
        <begin position="19"/>
        <end position="45"/>
    </location>
</feature>
<protein>
    <submittedName>
        <fullName evidence="2">Uncharacterized protein</fullName>
    </submittedName>
</protein>
<evidence type="ECO:0000313" key="2">
    <source>
        <dbReference type="EMBL" id="KAL1296934.1"/>
    </source>
</evidence>
<name>A0ABR3P3Q8_9PEZI</name>